<evidence type="ECO:0000313" key="2">
    <source>
        <dbReference type="Proteomes" id="UP000036503"/>
    </source>
</evidence>
<comment type="caution">
    <text evidence="1">The sequence shown here is derived from an EMBL/GenBank/DDBJ whole genome shotgun (WGS) entry which is preliminary data.</text>
</comment>
<sequence>MNISFSGFEELNDKLSELAQSGTVKRNQFAAQQAEILLGKTKDNTPTDTGQLKNAWHRTTAVGGVVRVYNNTKYAAHVEYGHRVRAKKGGMTNKIIPGKKMLHLGMLQTGKSFKANADTMLKELLK</sequence>
<name>A0A0J6WUL0_9FIRM</name>
<keyword evidence="2" id="KW-1185">Reference proteome</keyword>
<dbReference type="RefSeq" id="WP_048513569.1">
    <property type="nucleotide sequence ID" value="NZ_FUXD01000008.1"/>
</dbReference>
<dbReference type="Proteomes" id="UP000036503">
    <property type="component" value="Unassembled WGS sequence"/>
</dbReference>
<evidence type="ECO:0000313" key="1">
    <source>
        <dbReference type="EMBL" id="KMO87225.1"/>
    </source>
</evidence>
<dbReference type="OrthoDB" id="1850874at2"/>
<dbReference type="AlphaFoldDB" id="A0A0J6WUL0"/>
<gene>
    <name evidence="1" type="ORF">AB840_04140</name>
</gene>
<protein>
    <recommendedName>
        <fullName evidence="3">HK97 gp10 family phage protein</fullName>
    </recommendedName>
</protein>
<reference evidence="1 2" key="1">
    <citation type="submission" date="2015-06" db="EMBL/GenBank/DDBJ databases">
        <title>Draft genome sequence of beer spoilage bacterium Megasphaera cerevisiae type strain 20462.</title>
        <authorList>
            <person name="Kutumbaka K."/>
            <person name="Pasmowitz J."/>
            <person name="Mategko J."/>
            <person name="Reyes D."/>
            <person name="Friedrich A."/>
            <person name="Han S."/>
            <person name="Martens-Habbena W."/>
            <person name="Neal-McKinney J."/>
            <person name="Janagama H.K."/>
            <person name="Nadala C."/>
            <person name="Samadpour M."/>
        </authorList>
    </citation>
    <scope>NUCLEOTIDE SEQUENCE [LARGE SCALE GENOMIC DNA]</scope>
    <source>
        <strain evidence="1 2">DSM 20462</strain>
    </source>
</reference>
<dbReference type="PATRIC" id="fig|1122219.3.peg.3134"/>
<organism evidence="1 2">
    <name type="scientific">Megasphaera cerevisiae DSM 20462</name>
    <dbReference type="NCBI Taxonomy" id="1122219"/>
    <lineage>
        <taxon>Bacteria</taxon>
        <taxon>Bacillati</taxon>
        <taxon>Bacillota</taxon>
        <taxon>Negativicutes</taxon>
        <taxon>Veillonellales</taxon>
        <taxon>Veillonellaceae</taxon>
        <taxon>Megasphaera</taxon>
    </lineage>
</organism>
<dbReference type="InParanoid" id="A0A0J6WUL0"/>
<dbReference type="InterPro" id="IPR010064">
    <property type="entry name" value="HK97-gp10_tail"/>
</dbReference>
<evidence type="ECO:0008006" key="3">
    <source>
        <dbReference type="Google" id="ProtNLM"/>
    </source>
</evidence>
<dbReference type="Pfam" id="PF04883">
    <property type="entry name" value="HK97-gp10_like"/>
    <property type="match status" value="1"/>
</dbReference>
<proteinExistence type="predicted"/>
<accession>A0A0J6WUL0</accession>
<dbReference type="EMBL" id="LEKT01000008">
    <property type="protein sequence ID" value="KMO87225.1"/>
    <property type="molecule type" value="Genomic_DNA"/>
</dbReference>